<organism evidence="2 3">
    <name type="scientific">Carboxylicivirga linearis</name>
    <dbReference type="NCBI Taxonomy" id="1628157"/>
    <lineage>
        <taxon>Bacteria</taxon>
        <taxon>Pseudomonadati</taxon>
        <taxon>Bacteroidota</taxon>
        <taxon>Bacteroidia</taxon>
        <taxon>Marinilabiliales</taxon>
        <taxon>Marinilabiliaceae</taxon>
        <taxon>Carboxylicivirga</taxon>
    </lineage>
</organism>
<reference evidence="2 3" key="1">
    <citation type="journal article" date="2015" name="Int. J. Syst. Evol. Microbiol.">
        <title>Carboxylicivirga linearis sp. nov., isolated from a sea cucumber culture pond.</title>
        <authorList>
            <person name="Wang F.Q."/>
            <person name="Zhou Y.X."/>
            <person name="Lin X.Z."/>
            <person name="Chen G.J."/>
            <person name="Du Z.J."/>
        </authorList>
    </citation>
    <scope>NUCLEOTIDE SEQUENCE [LARGE SCALE GENOMIC DNA]</scope>
    <source>
        <strain evidence="2 3">FB218</strain>
    </source>
</reference>
<keyword evidence="1" id="KW-0472">Membrane</keyword>
<keyword evidence="1" id="KW-1133">Transmembrane helix</keyword>
<evidence type="ECO:0008006" key="4">
    <source>
        <dbReference type="Google" id="ProtNLM"/>
    </source>
</evidence>
<feature type="transmembrane region" description="Helical" evidence="1">
    <location>
        <begin position="12"/>
        <end position="30"/>
    </location>
</feature>
<dbReference type="InterPro" id="IPR045764">
    <property type="entry name" value="DUF6132"/>
</dbReference>
<accession>A0ABS5JSG9</accession>
<dbReference type="EMBL" id="JAGUCO010000002">
    <property type="protein sequence ID" value="MBS2097745.1"/>
    <property type="molecule type" value="Genomic_DNA"/>
</dbReference>
<name>A0ABS5JSG9_9BACT</name>
<keyword evidence="1" id="KW-0812">Transmembrane</keyword>
<dbReference type="RefSeq" id="WP_212214546.1">
    <property type="nucleotide sequence ID" value="NZ_JAGUCO010000002.1"/>
</dbReference>
<keyword evidence="3" id="KW-1185">Reference proteome</keyword>
<evidence type="ECO:0000313" key="2">
    <source>
        <dbReference type="EMBL" id="MBS2097745.1"/>
    </source>
</evidence>
<evidence type="ECO:0000256" key="1">
    <source>
        <dbReference type="SAM" id="Phobius"/>
    </source>
</evidence>
<comment type="caution">
    <text evidence="2">The sequence shown here is derived from an EMBL/GenBank/DDBJ whole genome shotgun (WGS) entry which is preliminary data.</text>
</comment>
<proteinExistence type="predicted"/>
<gene>
    <name evidence="2" type="ORF">KEM10_05595</name>
</gene>
<protein>
    <recommendedName>
        <fullName evidence="4">YtxH domain-containing protein</fullName>
    </recommendedName>
</protein>
<dbReference type="Proteomes" id="UP000708576">
    <property type="component" value="Unassembled WGS sequence"/>
</dbReference>
<evidence type="ECO:0000313" key="3">
    <source>
        <dbReference type="Proteomes" id="UP000708576"/>
    </source>
</evidence>
<sequence>MKIWEKIKRNLKLRNLIGVLIGAAGGYAYYHFIGCNSGSCPITSDPTNSVLYGSIIGLVWTIK</sequence>
<dbReference type="Pfam" id="PF19628">
    <property type="entry name" value="DUF6132"/>
    <property type="match status" value="1"/>
</dbReference>